<reference evidence="1 2" key="1">
    <citation type="submission" date="2020-01" db="EMBL/GenBank/DDBJ databases">
        <title>Paenibacillus soybeanensis sp. nov. isolated from the nodules of soybean (Glycine max(L.) Merr).</title>
        <authorList>
            <person name="Wang H."/>
        </authorList>
    </citation>
    <scope>NUCLEOTIDE SEQUENCE [LARGE SCALE GENOMIC DNA]</scope>
    <source>
        <strain evidence="1 2">DSM 23054</strain>
    </source>
</reference>
<sequence>MTNKNQFYCVSCGKMMDNYEADKLFMTGFYRIVYPLGCCKSCTIKLTESSQPGVSGLNPEAVPHYGEFGVVGTEFVKDRPLVFN</sequence>
<dbReference type="OrthoDB" id="2641051at2"/>
<evidence type="ECO:0000313" key="1">
    <source>
        <dbReference type="EMBL" id="NBC69874.1"/>
    </source>
</evidence>
<keyword evidence="2" id="KW-1185">Reference proteome</keyword>
<gene>
    <name evidence="1" type="ORF">GT003_12820</name>
</gene>
<proteinExistence type="predicted"/>
<dbReference type="RefSeq" id="WP_161698126.1">
    <property type="nucleotide sequence ID" value="NZ_JAAAMU010000005.1"/>
</dbReference>
<comment type="caution">
    <text evidence="1">The sequence shown here is derived from an EMBL/GenBank/DDBJ whole genome shotgun (WGS) entry which is preliminary data.</text>
</comment>
<evidence type="ECO:0000313" key="2">
    <source>
        <dbReference type="Proteomes" id="UP000558113"/>
    </source>
</evidence>
<dbReference type="Proteomes" id="UP000558113">
    <property type="component" value="Unassembled WGS sequence"/>
</dbReference>
<dbReference type="EMBL" id="JAAAMU010000005">
    <property type="protein sequence ID" value="NBC69874.1"/>
    <property type="molecule type" value="Genomic_DNA"/>
</dbReference>
<organism evidence="1 2">
    <name type="scientific">Paenibacillus sacheonensis</name>
    <dbReference type="NCBI Taxonomy" id="742054"/>
    <lineage>
        <taxon>Bacteria</taxon>
        <taxon>Bacillati</taxon>
        <taxon>Bacillota</taxon>
        <taxon>Bacilli</taxon>
        <taxon>Bacillales</taxon>
        <taxon>Paenibacillaceae</taxon>
        <taxon>Paenibacillus</taxon>
    </lineage>
</organism>
<protein>
    <submittedName>
        <fullName evidence="1">Uncharacterized protein</fullName>
    </submittedName>
</protein>
<accession>A0A7X5C1X8</accession>
<name>A0A7X5C1X8_9BACL</name>
<dbReference type="AlphaFoldDB" id="A0A7X5C1X8"/>